<dbReference type="Pfam" id="PF20474">
    <property type="entry name" value="PHL"/>
    <property type="match status" value="1"/>
</dbReference>
<dbReference type="GO" id="GO:0000124">
    <property type="term" value="C:SAGA complex"/>
    <property type="evidence" value="ECO:0007669"/>
    <property type="project" value="InterPro"/>
</dbReference>
<feature type="domain" description="PHL" evidence="3">
    <location>
        <begin position="669"/>
        <end position="815"/>
    </location>
</feature>
<keyword evidence="5" id="KW-1185">Reference proteome</keyword>
<feature type="region of interest" description="Disordered" evidence="1">
    <location>
        <begin position="16"/>
        <end position="50"/>
    </location>
</feature>
<evidence type="ECO:0000256" key="1">
    <source>
        <dbReference type="SAM" id="MobiDB-lite"/>
    </source>
</evidence>
<gene>
    <name evidence="4" type="ORF">TRITD_1Bv1G081770</name>
</gene>
<feature type="region of interest" description="Disordered" evidence="1">
    <location>
        <begin position="507"/>
        <end position="564"/>
    </location>
</feature>
<dbReference type="InterPro" id="IPR046467">
    <property type="entry name" value="PHL_dom"/>
</dbReference>
<feature type="compositionally biased region" description="Polar residues" evidence="1">
    <location>
        <begin position="1240"/>
        <end position="1252"/>
    </location>
</feature>
<feature type="compositionally biased region" description="Basic and acidic residues" evidence="1">
    <location>
        <begin position="30"/>
        <end position="50"/>
    </location>
</feature>
<feature type="region of interest" description="Disordered" evidence="1">
    <location>
        <begin position="940"/>
        <end position="964"/>
    </location>
</feature>
<dbReference type="Gramene" id="TRITD1Bv1G081770.15">
    <property type="protein sequence ID" value="TRITD1Bv1G081770.15"/>
    <property type="gene ID" value="TRITD1Bv1G081770"/>
</dbReference>
<feature type="compositionally biased region" description="Basic and acidic residues" evidence="1">
    <location>
        <begin position="514"/>
        <end position="526"/>
    </location>
</feature>
<feature type="region of interest" description="Disordered" evidence="1">
    <location>
        <begin position="1142"/>
        <end position="1259"/>
    </location>
</feature>
<feature type="compositionally biased region" description="Low complexity" evidence="1">
    <location>
        <begin position="544"/>
        <end position="557"/>
    </location>
</feature>
<feature type="compositionally biased region" description="Low complexity" evidence="1">
    <location>
        <begin position="1208"/>
        <end position="1217"/>
    </location>
</feature>
<dbReference type="GO" id="GO:0006357">
    <property type="term" value="P:regulation of transcription by RNA polymerase II"/>
    <property type="evidence" value="ECO:0007669"/>
    <property type="project" value="TreeGrafter"/>
</dbReference>
<evidence type="ECO:0000259" key="3">
    <source>
        <dbReference type="Pfam" id="PF20474"/>
    </source>
</evidence>
<dbReference type="InterPro" id="IPR021950">
    <property type="entry name" value="Spt20"/>
</dbReference>
<name>A0A9R0V633_TRITD</name>
<dbReference type="Pfam" id="PF12090">
    <property type="entry name" value="Spt20_SEP"/>
    <property type="match status" value="1"/>
</dbReference>
<proteinExistence type="predicted"/>
<feature type="compositionally biased region" description="Polar residues" evidence="1">
    <location>
        <begin position="954"/>
        <end position="964"/>
    </location>
</feature>
<dbReference type="PANTHER" id="PTHR13526:SF8">
    <property type="entry name" value="TRANSCRIPTION FACTOR SPT20 HOMOLOG"/>
    <property type="match status" value="1"/>
</dbReference>
<organism evidence="4 5">
    <name type="scientific">Triticum turgidum subsp. durum</name>
    <name type="common">Durum wheat</name>
    <name type="synonym">Triticum durum</name>
    <dbReference type="NCBI Taxonomy" id="4567"/>
    <lineage>
        <taxon>Eukaryota</taxon>
        <taxon>Viridiplantae</taxon>
        <taxon>Streptophyta</taxon>
        <taxon>Embryophyta</taxon>
        <taxon>Tracheophyta</taxon>
        <taxon>Spermatophyta</taxon>
        <taxon>Magnoliopsida</taxon>
        <taxon>Liliopsida</taxon>
        <taxon>Poales</taxon>
        <taxon>Poaceae</taxon>
        <taxon>BOP clade</taxon>
        <taxon>Pooideae</taxon>
        <taxon>Triticodae</taxon>
        <taxon>Triticeae</taxon>
        <taxon>Triticinae</taxon>
        <taxon>Triticum</taxon>
    </lineage>
</organism>
<evidence type="ECO:0000313" key="5">
    <source>
        <dbReference type="Proteomes" id="UP000324705"/>
    </source>
</evidence>
<accession>A0A9R0V633</accession>
<dbReference type="InterPro" id="IPR046468">
    <property type="entry name" value="Spt20-like_SEP"/>
</dbReference>
<feature type="compositionally biased region" description="Low complexity" evidence="1">
    <location>
        <begin position="895"/>
        <end position="924"/>
    </location>
</feature>
<feature type="domain" description="Spt20-like SEP" evidence="2">
    <location>
        <begin position="75"/>
        <end position="227"/>
    </location>
</feature>
<dbReference type="AlphaFoldDB" id="A0A9R0V633"/>
<reference evidence="4 5" key="1">
    <citation type="submission" date="2017-09" db="EMBL/GenBank/DDBJ databases">
        <authorList>
            <consortium name="International Durum Wheat Genome Sequencing Consortium (IDWGSC)"/>
            <person name="Milanesi L."/>
        </authorList>
    </citation>
    <scope>NUCLEOTIDE SEQUENCE [LARGE SCALE GENOMIC DNA]</scope>
    <source>
        <strain evidence="5">cv. Svevo</strain>
    </source>
</reference>
<feature type="region of interest" description="Disordered" evidence="1">
    <location>
        <begin position="887"/>
        <end position="924"/>
    </location>
</feature>
<feature type="compositionally biased region" description="Low complexity" evidence="1">
    <location>
        <begin position="1225"/>
        <end position="1239"/>
    </location>
</feature>
<feature type="compositionally biased region" description="Polar residues" evidence="1">
    <location>
        <begin position="617"/>
        <end position="631"/>
    </location>
</feature>
<dbReference type="PANTHER" id="PTHR13526">
    <property type="entry name" value="TRANSCRIPTION FACTOR SPT20 HOMOLOG"/>
    <property type="match status" value="1"/>
</dbReference>
<evidence type="ECO:0000259" key="2">
    <source>
        <dbReference type="Pfam" id="PF12090"/>
    </source>
</evidence>
<feature type="region of interest" description="Disordered" evidence="1">
    <location>
        <begin position="593"/>
        <end position="631"/>
    </location>
</feature>
<evidence type="ECO:0000313" key="4">
    <source>
        <dbReference type="EMBL" id="VAH15706.1"/>
    </source>
</evidence>
<dbReference type="EMBL" id="LT934112">
    <property type="protein sequence ID" value="VAH15706.1"/>
    <property type="molecule type" value="Genomic_DNA"/>
</dbReference>
<dbReference type="GO" id="GO:0003712">
    <property type="term" value="F:transcription coregulator activity"/>
    <property type="evidence" value="ECO:0007669"/>
    <property type="project" value="InterPro"/>
</dbReference>
<protein>
    <submittedName>
        <fullName evidence="4">Uncharacterized protein</fullName>
    </submittedName>
</protein>
<dbReference type="Proteomes" id="UP000324705">
    <property type="component" value="Chromosome 1B"/>
</dbReference>
<feature type="compositionally biased region" description="Polar residues" evidence="1">
    <location>
        <begin position="593"/>
        <end position="608"/>
    </location>
</feature>
<feature type="compositionally biased region" description="Low complexity" evidence="1">
    <location>
        <begin position="1142"/>
        <end position="1197"/>
    </location>
</feature>
<feature type="region of interest" description="Disordered" evidence="1">
    <location>
        <begin position="379"/>
        <end position="413"/>
    </location>
</feature>
<sequence>MGISFKLSKVGVRVQPTARSAAPGLPAAVETEKPGADEKDGSGPEAKREDSIVERANDANGIKISPACSGAILPDHEVSFTFSLYDRGYLIAKSAVLDPCQPSVQDGKTLHPYDRASEKLFSAIEAGRLPGDILDDIPSKYYNGSVICEIRDYRKHASSQVHAPSAELGLPAVNKVQLQMTFENVVRDIMLLSDDSWSYRDFMEAESRIVKALQPALCLDPTPKLDRLCQDPVPHKLNLGVGRKRRLRQNPDVIVTSSYMSHGKKVCIDRVSESTKTDEMGIANNNVTHQVLDNITSQIVSGGSQPLRPSSSQDAARMSMVSHSGVQQNINYSAVGNDRGAGGPVSFTGVNSSTSSQHMMAYNDNGLLSVKRELQEAPLQDPKRVKPTISTDDIQQQQQRQQIGPQSAALGGQDMQWKKGMQYASLNGQRYPSPMVNNLQDSGASFYFREQGLRYGAKQEQMDGMDRCKDPLQAMPPENTVLDQQQSHAQHLSQQAAARNNLQNMAQWQNPRGPSEKDMKKEEMLQRRKLAAASRVSSAPMVQSPVSSKSGEISSSSMGGQFGSAATSAAIGSHKDNKFATSSSAAVGYPSVVSSPSDSMHRMQQPSVAPSKRKNSAPKTQPLVSSVGSPASVSNMLPIPNASSPSVGTSMADQSILEKFRNIEAISNRHQLHNKKNKVDKLSNNRKPMINASREKVVTLLSSCFHTEDYKDELRPLCNSMLSGTINSFRTRILNFVVANRSYQGPTKPFRIIFKDKPDGTVGMQYGDPEDFDNRNSHECTLILPSKYHADLLATQLIARMEKEGYDKADDQVVPSNPPGNLSGLSGMLADNTANEVKQEGGITQQLNAAAHANMVSGSPLQQLSANRMLPSGSSNQAVPMQQEYMQGATMSPRSQQLDQNLIQQQQHQQPQLQQNAQSQLQQQTSLPLNQMQRPQLLPASPLSQMLGPGSNLPMGSNHTSNTKATPASLQLHMMQQVQQQQPVQMSRKVMMGPGSSVNMGNMVNNVVGLSGLGNIMGMGNVRSVSSPMGSMSGLGNSPNQMSLGMASNLAAAGLRPGMNPAAIAKMRMGLAQQQRVTSLYPQTGMVGLPGSGSPILPSSAGLAMMGHHSLNRNNLNPMQRAMMSPMGPPKMPVGNFQMNAQQQMQQLQQLQQQQQQQQQMGSPLQQAAQVGSPAGSQQSLVMQQQQISPQQMAAMSPQLSSGALQQVNNNVVNPVGTPGPPQSPQLSSHSQTQGSVSSIANSPMEQLQSANMGGPGSM</sequence>
<feature type="compositionally biased region" description="Polar residues" evidence="1">
    <location>
        <begin position="1198"/>
        <end position="1207"/>
    </location>
</feature>